<evidence type="ECO:0000313" key="2">
    <source>
        <dbReference type="EMBL" id="TCO27701.1"/>
    </source>
</evidence>
<proteinExistence type="predicted"/>
<reference evidence="2 3" key="1">
    <citation type="journal article" date="2015" name="Stand. Genomic Sci.">
        <title>Genomic Encyclopedia of Bacterial and Archaeal Type Strains, Phase III: the genomes of soil and plant-associated and newly described type strains.</title>
        <authorList>
            <person name="Whitman W.B."/>
            <person name="Woyke T."/>
            <person name="Klenk H.P."/>
            <person name="Zhou Y."/>
            <person name="Lilburn T.G."/>
            <person name="Beck B.J."/>
            <person name="De Vos P."/>
            <person name="Vandamme P."/>
            <person name="Eisen J.A."/>
            <person name="Garrity G."/>
            <person name="Hugenholtz P."/>
            <person name="Kyrpides N.C."/>
        </authorList>
    </citation>
    <scope>NUCLEOTIDE SEQUENCE [LARGE SCALE GENOMIC DNA]</scope>
    <source>
        <strain evidence="2 3">VKM Ac-2538</strain>
    </source>
</reference>
<dbReference type="RefSeq" id="WP_132189897.1">
    <property type="nucleotide sequence ID" value="NZ_SLWM01000003.1"/>
</dbReference>
<dbReference type="PANTHER" id="PTHR20935:SF0">
    <property type="entry name" value="SERINE_THREONINE-PROTEIN PHOSPHATASE PGAM5, MITOCHONDRIAL"/>
    <property type="match status" value="1"/>
</dbReference>
<gene>
    <name evidence="2" type="ORF">EV644_103403</name>
</gene>
<dbReference type="InterPro" id="IPR013078">
    <property type="entry name" value="His_Pase_superF_clade-1"/>
</dbReference>
<protein>
    <submittedName>
        <fullName evidence="2">Broad specificity phosphatase PhoE</fullName>
    </submittedName>
</protein>
<dbReference type="SUPFAM" id="SSF53254">
    <property type="entry name" value="Phosphoglycerate mutase-like"/>
    <property type="match status" value="1"/>
</dbReference>
<dbReference type="Gene3D" id="3.40.50.1240">
    <property type="entry name" value="Phosphoglycerate mutase-like"/>
    <property type="match status" value="1"/>
</dbReference>
<dbReference type="SMART" id="SM00855">
    <property type="entry name" value="PGAM"/>
    <property type="match status" value="1"/>
</dbReference>
<keyword evidence="1" id="KW-0378">Hydrolase</keyword>
<organism evidence="2 3">
    <name type="scientific">Kribbella orskensis</name>
    <dbReference type="NCBI Taxonomy" id="2512216"/>
    <lineage>
        <taxon>Bacteria</taxon>
        <taxon>Bacillati</taxon>
        <taxon>Actinomycetota</taxon>
        <taxon>Actinomycetes</taxon>
        <taxon>Propionibacteriales</taxon>
        <taxon>Kribbellaceae</taxon>
        <taxon>Kribbella</taxon>
    </lineage>
</organism>
<dbReference type="InterPro" id="IPR051021">
    <property type="entry name" value="Mito_Ser/Thr_phosphatase"/>
</dbReference>
<dbReference type="CDD" id="cd07067">
    <property type="entry name" value="HP_PGM_like"/>
    <property type="match status" value="1"/>
</dbReference>
<dbReference type="PANTHER" id="PTHR20935">
    <property type="entry name" value="PHOSPHOGLYCERATE MUTASE-RELATED"/>
    <property type="match status" value="1"/>
</dbReference>
<dbReference type="Pfam" id="PF00300">
    <property type="entry name" value="His_Phos_1"/>
    <property type="match status" value="2"/>
</dbReference>
<accession>A0ABY2BQS5</accession>
<comment type="caution">
    <text evidence="2">The sequence shown here is derived from an EMBL/GenBank/DDBJ whole genome shotgun (WGS) entry which is preliminary data.</text>
</comment>
<dbReference type="Proteomes" id="UP000295818">
    <property type="component" value="Unassembled WGS sequence"/>
</dbReference>
<dbReference type="InterPro" id="IPR029033">
    <property type="entry name" value="His_PPase_superfam"/>
</dbReference>
<sequence length="227" mass="24838">MPTIYLIRHAQASFGRSDYDRLSPQGEQQSVRLGEALAARGVKPDLVVSGAMRRHARTAELALQTAGLTNPVDVDEGFNEFDHDQVIVAHKPAYKRRAVLLADLARTGQPARAFQEMFGAATERWTRSDGDGYTESFQTFCRRSEDAVRRTADRLGKGETAVVFTSGGPIAAAVSRMLTGTDDLWLRLNPVTVNTAVTTVVSGRSGLTLISFNEHAHLDGTDMLSYR</sequence>
<dbReference type="EMBL" id="SLWM01000003">
    <property type="protein sequence ID" value="TCO27701.1"/>
    <property type="molecule type" value="Genomic_DNA"/>
</dbReference>
<keyword evidence="3" id="KW-1185">Reference proteome</keyword>
<evidence type="ECO:0000313" key="3">
    <source>
        <dbReference type="Proteomes" id="UP000295818"/>
    </source>
</evidence>
<evidence type="ECO:0000256" key="1">
    <source>
        <dbReference type="ARBA" id="ARBA00022801"/>
    </source>
</evidence>
<name>A0ABY2BQS5_9ACTN</name>